<reference evidence="2 3" key="1">
    <citation type="submission" date="2020-04" db="EMBL/GenBank/DDBJ databases">
        <authorList>
            <person name="Yin C."/>
        </authorList>
    </citation>
    <scope>NUCLEOTIDE SEQUENCE [LARGE SCALE GENOMIC DNA]</scope>
    <source>
        <strain evidence="2 3">Ak56</strain>
    </source>
</reference>
<dbReference type="Gene3D" id="3.20.20.80">
    <property type="entry name" value="Glycosidases"/>
    <property type="match status" value="1"/>
</dbReference>
<dbReference type="EMBL" id="JABAHZ010000003">
    <property type="protein sequence ID" value="NLR80194.1"/>
    <property type="molecule type" value="Genomic_DNA"/>
</dbReference>
<sequence length="478" mass="53891">MQKKYIFAVMMIGMMSVGISCSHSASKKIPVFDDTTIVANKPLFKDFMGLNGHVTFKPGLYGQVCRLVRMYHNIDWDAKAPGDALNIPHTLNHINWKDDVYGPWKQDGFETDICLQFLSLGVGNPQYKTLWAGKEQWGYDYARAMAAYFGPSGKEKLCTSFEIDNEPGNRFDRTLFSTLFKKMAQGIRDADSQAKIVTPAVVAGKGDDYSQGLDDRYQDTSVLPLYDVINLHTYPTMEKSATNENSWNRSYPEDKSLQYLKVIDDAIAWRNQHAPQKEVWITEFGYDACTPEAMKLRKDWALKLNWQGATDLQQAQYLVRSFMAFAARDVQRAYLYYYNDEDEASFHASSGLTRHFVPKMSFWAVKQLYATLGTYRFRRIVKQQEGQLYVYEFERGDNPSARIWVAWSPTGTPTNKKEGYQPKSISVTLDNLPGLPVSVTGMATTDGVAPAASFTSAGPAAITLTIGESPVYISMPGK</sequence>
<evidence type="ECO:0008006" key="4">
    <source>
        <dbReference type="Google" id="ProtNLM"/>
    </source>
</evidence>
<dbReference type="InterPro" id="IPR017853">
    <property type="entry name" value="GH"/>
</dbReference>
<feature type="signal peptide" evidence="1">
    <location>
        <begin position="1"/>
        <end position="25"/>
    </location>
</feature>
<organism evidence="2 3">
    <name type="scientific">Chitinophaga eiseniae</name>
    <dbReference type="NCBI Taxonomy" id="634771"/>
    <lineage>
        <taxon>Bacteria</taxon>
        <taxon>Pseudomonadati</taxon>
        <taxon>Bacteroidota</taxon>
        <taxon>Chitinophagia</taxon>
        <taxon>Chitinophagales</taxon>
        <taxon>Chitinophagaceae</taxon>
        <taxon>Chitinophaga</taxon>
    </lineage>
</organism>
<evidence type="ECO:0000256" key="1">
    <source>
        <dbReference type="SAM" id="SignalP"/>
    </source>
</evidence>
<dbReference type="Proteomes" id="UP000552864">
    <property type="component" value="Unassembled WGS sequence"/>
</dbReference>
<gene>
    <name evidence="2" type="ORF">HGH91_16295</name>
</gene>
<accession>A0A847SJ68</accession>
<comment type="caution">
    <text evidence="2">The sequence shown here is derived from an EMBL/GenBank/DDBJ whole genome shotgun (WGS) entry which is preliminary data.</text>
</comment>
<dbReference type="PANTHER" id="PTHR12631:SF10">
    <property type="entry name" value="BETA-XYLOSIDASE-LIKE PROTEIN-RELATED"/>
    <property type="match status" value="1"/>
</dbReference>
<dbReference type="SUPFAM" id="SSF51445">
    <property type="entry name" value="(Trans)glycosidases"/>
    <property type="match status" value="1"/>
</dbReference>
<keyword evidence="1" id="KW-0732">Signal</keyword>
<keyword evidence="3" id="KW-1185">Reference proteome</keyword>
<feature type="chain" id="PRO_5032358103" description="Glycosyl hydrolase catalytic core" evidence="1">
    <location>
        <begin position="26"/>
        <end position="478"/>
    </location>
</feature>
<evidence type="ECO:0000313" key="3">
    <source>
        <dbReference type="Proteomes" id="UP000552864"/>
    </source>
</evidence>
<dbReference type="InterPro" id="IPR051923">
    <property type="entry name" value="Glycosyl_Hydrolase_39"/>
</dbReference>
<dbReference type="PROSITE" id="PS51257">
    <property type="entry name" value="PROKAR_LIPOPROTEIN"/>
    <property type="match status" value="1"/>
</dbReference>
<dbReference type="AlphaFoldDB" id="A0A847SJ68"/>
<dbReference type="RefSeq" id="WP_168739864.1">
    <property type="nucleotide sequence ID" value="NZ_JABAHZ010000003.1"/>
</dbReference>
<evidence type="ECO:0000313" key="2">
    <source>
        <dbReference type="EMBL" id="NLR80194.1"/>
    </source>
</evidence>
<name>A0A847SJ68_9BACT</name>
<dbReference type="PANTHER" id="PTHR12631">
    <property type="entry name" value="ALPHA-L-IDURONIDASE"/>
    <property type="match status" value="1"/>
</dbReference>
<dbReference type="GO" id="GO:0004553">
    <property type="term" value="F:hydrolase activity, hydrolyzing O-glycosyl compounds"/>
    <property type="evidence" value="ECO:0007669"/>
    <property type="project" value="TreeGrafter"/>
</dbReference>
<proteinExistence type="predicted"/>
<protein>
    <recommendedName>
        <fullName evidence="4">Glycosyl hydrolase catalytic core</fullName>
    </recommendedName>
</protein>